<feature type="transmembrane region" description="Helical" evidence="1">
    <location>
        <begin position="21"/>
        <end position="39"/>
    </location>
</feature>
<keyword evidence="1" id="KW-0472">Membrane</keyword>
<feature type="transmembrane region" description="Helical" evidence="1">
    <location>
        <begin position="113"/>
        <end position="131"/>
    </location>
</feature>
<feature type="transmembrane region" description="Helical" evidence="1">
    <location>
        <begin position="45"/>
        <end position="70"/>
    </location>
</feature>
<evidence type="ECO:0000259" key="2">
    <source>
        <dbReference type="PROSITE" id="PS50850"/>
    </source>
</evidence>
<gene>
    <name evidence="3" type="ORF">FLSS-19_0025</name>
</gene>
<feature type="domain" description="Major facilitator superfamily (MFS) profile" evidence="2">
    <location>
        <begin position="1"/>
        <end position="135"/>
    </location>
</feature>
<dbReference type="SUPFAM" id="SSF103473">
    <property type="entry name" value="MFS general substrate transporter"/>
    <property type="match status" value="1"/>
</dbReference>
<dbReference type="Pfam" id="PF07690">
    <property type="entry name" value="MFS_1"/>
    <property type="match status" value="1"/>
</dbReference>
<dbReference type="GO" id="GO:0022857">
    <property type="term" value="F:transmembrane transporter activity"/>
    <property type="evidence" value="ECO:0007669"/>
    <property type="project" value="InterPro"/>
</dbReference>
<dbReference type="AlphaFoldDB" id="M1Q1Q9"/>
<accession>M1Q1Q9</accession>
<evidence type="ECO:0000256" key="1">
    <source>
        <dbReference type="SAM" id="Phobius"/>
    </source>
</evidence>
<keyword evidence="1" id="KW-1133">Transmembrane helix</keyword>
<sequence length="144" mass="15842">MGTGSTIRLFVKRVKNRINKELILIATTLFSGIVLAFLSRLESQWVIIFLAVIWGLVSGLYHPVVFELIADGTIDEDRGKGMGIRGTLGTMGSFTGIVIFSNLAEIWSVRTSILLSGITGVIGVILIEVWIHTDLSFPFLEFDV</sequence>
<dbReference type="PROSITE" id="PS50850">
    <property type="entry name" value="MFS"/>
    <property type="match status" value="1"/>
</dbReference>
<feature type="transmembrane region" description="Helical" evidence="1">
    <location>
        <begin position="82"/>
        <end position="101"/>
    </location>
</feature>
<dbReference type="InterPro" id="IPR036259">
    <property type="entry name" value="MFS_trans_sf"/>
</dbReference>
<keyword evidence="1" id="KW-0812">Transmembrane</keyword>
<name>M1Q1Q9_9ZZZZ</name>
<evidence type="ECO:0000313" key="3">
    <source>
        <dbReference type="EMBL" id="AGF93192.1"/>
    </source>
</evidence>
<protein>
    <submittedName>
        <fullName evidence="3">Major facilitator superfamily MFS-1</fullName>
    </submittedName>
</protein>
<organism evidence="3">
    <name type="scientific">uncultured organism</name>
    <dbReference type="NCBI Taxonomy" id="155900"/>
    <lineage>
        <taxon>unclassified sequences</taxon>
        <taxon>environmental samples</taxon>
    </lineage>
</organism>
<proteinExistence type="predicted"/>
<dbReference type="InterPro" id="IPR020846">
    <property type="entry name" value="MFS_dom"/>
</dbReference>
<reference evidence="3" key="1">
    <citation type="journal article" date="2013" name="Syst. Appl. Microbiol.">
        <title>New insights into the archaeal diversity of a hypersaline microbial mat obtained by a metagenomic approach.</title>
        <authorList>
            <person name="Lopez-Lopez A."/>
            <person name="Richter M."/>
            <person name="Pena A."/>
            <person name="Tamames J."/>
            <person name="Rossello-Mora R."/>
        </authorList>
    </citation>
    <scope>NUCLEOTIDE SEQUENCE</scope>
</reference>
<dbReference type="EMBL" id="JX684084">
    <property type="protein sequence ID" value="AGF93192.1"/>
    <property type="molecule type" value="Genomic_DNA"/>
</dbReference>
<dbReference type="Gene3D" id="1.20.1250.20">
    <property type="entry name" value="MFS general substrate transporter like domains"/>
    <property type="match status" value="1"/>
</dbReference>
<dbReference type="InterPro" id="IPR011701">
    <property type="entry name" value="MFS"/>
</dbReference>